<feature type="compositionally biased region" description="Low complexity" evidence="1">
    <location>
        <begin position="1391"/>
        <end position="1400"/>
    </location>
</feature>
<accession>A0ABP0E2V4</accession>
<protein>
    <submittedName>
        <fullName evidence="2">Uncharacterized protein</fullName>
    </submittedName>
</protein>
<feature type="compositionally biased region" description="Polar residues" evidence="1">
    <location>
        <begin position="1526"/>
        <end position="1536"/>
    </location>
</feature>
<sequence length="1627" mass="175980">MGACNLPELLALDLETADSVFATRRMDVINETKSSIQDLYQANQSLGMDLDLDLRQVNSILAKAAALAYVSPRTFSPPPTASAGGEGSTFACVSPSLEPSADDKDASTEARSSLRPRNSSRRRDRVDQARPMFTTHPAVSSSSSNSSKALDSNSDQRHRQRPPVSPSHLYASDPYRQPRPTSATSTSDRGDDGRYSLGSIVSISRTKSKSSTPSSSQVVTPIPSHPGKTADSGVDRRHTGEWDTSSVDSFELPNISLSRRDDKAATADISSKNSVLSLPTALSAPSVHQRIRLQEEERLLQLQQLQQLRQLQQLQQQLAKQLQLQLHHEQTLKGTAKSSTETDGPLAKELLPDCDKAAQDHLREEPSSYPFAHYSDGDRRDSCGSYGSLCDSCSYNHDDDTDNNVSDCSLSFRHSTSHRHSSGGMTMLSSVGVRGRQQSVVTTATSVTSSGAGRRFSSQSRALSAVGRPTLNAKGSGGLRPSSQCASRASSMGGAPGSGAGSDRHVEFRINGTDKDSVRDDNNSIKAKTASSLDRDDVAVSSSIEDIKGTILTAESHNLRNADTVHDAQSSWMRFDDDDDEDEDEDDDQQEEEEQKHKGYTKIDRVGNAKGTATQRQSLAIDVTGSSFDVAAFSHDSLPPRPQTSAGHFQRGESPDFGVANERASKTTNRFSLMPAISCSSVLSQRPHQQHQIIAVPRRHSSLGHRALADSFGQRTLHSHQQLQQLTAGSAHRLRHLDLSLSDASIKTSNLARQAFNGGSGLFSFYDRPKTSLSSHGPLQVSTRSGRTSEAISTNISTFKEPLVFSQRAIYCKPAPAAAVLEMVAVAGRRHATRLNSITDKNHGQNVMLAKPSPIRQFGDDNDHDRREGRAEYGTDLDLFGDFEGAYNYNEGEDQIMMATAMPFSKQNLPPRSLDSIRPHRPHSSYQPRESTLEQPAYYAGSERAECDNLNKPTSHLQSWIEHASRNQQELIHQQQCQQFDLSPMTSVFYEDDLDEAGVGRESLDDQSAAALQNEAGVPEARLSAEICAHGQAPASMPVADTPTATVINSTCELQTAPPKAQLVPLLFFSQPGTVGIPLPREVVDTLRVSVSCFPETMLSLSSFSIQTIRSYSRKVRRCSQSDADDAYRLLMAPFSPSTASPPTRPPSPTATGQYFPLTPASPAAGPLELGTGVTRSTTALSLSANGTRRFWKLHKKVAGVSVHNNNDSSRSALPALNMFTGFRSSTSSNGSSLHSPGYQLSPTSTGHSTPRMSTITRRGTARPDMAEDDRSKANGLCLKRIFPTGSDYLCDALYAHIIAFNYISLLCPPLPDVGFPAASEVSAAGTLDSSADACESNLSFSTTHPERAGQHQRQRRQNLRIHVESDASLPLAELDDIHMDALATADDSYRLSSLTSSRPPSREILGSGSGHGNHDNEDGRMISRKAALLLGISETLEPDGRSSGSKKVLPTLTTADNLSLSGSHSNGIARRYNSMRRRHHLRMNHSISESTAAASKMFKRALPGGGNSEGYNTNNKARTGKSVHETVNVTSSQASDIPASATTTPLLTPTSTPTSTASATAAALDSWPMRDLHAGLHACISQLVATMKLTTGQLGSTLLSEDVVREIDPLFLRTLCELVRSQEEQF</sequence>
<proteinExistence type="predicted"/>
<comment type="caution">
    <text evidence="2">The sequence shown here is derived from an EMBL/GenBank/DDBJ whole genome shotgun (WGS) entry which is preliminary data.</text>
</comment>
<organism evidence="2 3">
    <name type="scientific">Sporothrix epigloea</name>
    <dbReference type="NCBI Taxonomy" id="1892477"/>
    <lineage>
        <taxon>Eukaryota</taxon>
        <taxon>Fungi</taxon>
        <taxon>Dikarya</taxon>
        <taxon>Ascomycota</taxon>
        <taxon>Pezizomycotina</taxon>
        <taxon>Sordariomycetes</taxon>
        <taxon>Sordariomycetidae</taxon>
        <taxon>Ophiostomatales</taxon>
        <taxon>Ophiostomataceae</taxon>
        <taxon>Sporothrix</taxon>
    </lineage>
</organism>
<feature type="region of interest" description="Disordered" evidence="1">
    <location>
        <begin position="443"/>
        <end position="539"/>
    </location>
</feature>
<evidence type="ECO:0000256" key="1">
    <source>
        <dbReference type="SAM" id="MobiDB-lite"/>
    </source>
</evidence>
<feature type="region of interest" description="Disordered" evidence="1">
    <location>
        <begin position="1134"/>
        <end position="1171"/>
    </location>
</feature>
<dbReference type="Proteomes" id="UP001642501">
    <property type="component" value="Unassembled WGS sequence"/>
</dbReference>
<feature type="compositionally biased region" description="Low complexity" evidence="1">
    <location>
        <begin position="140"/>
        <end position="153"/>
    </location>
</feature>
<feature type="compositionally biased region" description="Acidic residues" evidence="1">
    <location>
        <begin position="576"/>
        <end position="593"/>
    </location>
</feature>
<dbReference type="EMBL" id="CAWUOM010000159">
    <property type="protein sequence ID" value="CAK7274228.1"/>
    <property type="molecule type" value="Genomic_DNA"/>
</dbReference>
<gene>
    <name evidence="2" type="ORF">SEPCBS57363_006054</name>
</gene>
<feature type="compositionally biased region" description="Low complexity" evidence="1">
    <location>
        <begin position="443"/>
        <end position="453"/>
    </location>
</feature>
<feature type="region of interest" description="Disordered" evidence="1">
    <location>
        <begin position="907"/>
        <end position="932"/>
    </location>
</feature>
<feature type="region of interest" description="Disordered" evidence="1">
    <location>
        <begin position="1504"/>
        <end position="1556"/>
    </location>
</feature>
<feature type="region of interest" description="Disordered" evidence="1">
    <location>
        <begin position="1390"/>
        <end position="1419"/>
    </location>
</feature>
<name>A0ABP0E2V4_9PEZI</name>
<keyword evidence="3" id="KW-1185">Reference proteome</keyword>
<feature type="compositionally biased region" description="Low complexity" evidence="1">
    <location>
        <begin position="199"/>
        <end position="222"/>
    </location>
</feature>
<feature type="region of interest" description="Disordered" evidence="1">
    <location>
        <begin position="77"/>
        <end position="247"/>
    </location>
</feature>
<feature type="compositionally biased region" description="Polar residues" evidence="1">
    <location>
        <begin position="1239"/>
        <end position="1258"/>
    </location>
</feature>
<evidence type="ECO:0000313" key="3">
    <source>
        <dbReference type="Proteomes" id="UP001642501"/>
    </source>
</evidence>
<feature type="region of interest" description="Disordered" evidence="1">
    <location>
        <begin position="1228"/>
        <end position="1270"/>
    </location>
</feature>
<feature type="region of interest" description="Disordered" evidence="1">
    <location>
        <begin position="562"/>
        <end position="602"/>
    </location>
</feature>
<feature type="compositionally biased region" description="Low complexity" evidence="1">
    <location>
        <begin position="1539"/>
        <end position="1556"/>
    </location>
</feature>
<evidence type="ECO:0000313" key="2">
    <source>
        <dbReference type="EMBL" id="CAK7274228.1"/>
    </source>
</evidence>
<reference evidence="2 3" key="1">
    <citation type="submission" date="2024-01" db="EMBL/GenBank/DDBJ databases">
        <authorList>
            <person name="Allen C."/>
            <person name="Tagirdzhanova G."/>
        </authorList>
    </citation>
    <scope>NUCLEOTIDE SEQUENCE [LARGE SCALE GENOMIC DNA]</scope>
    <source>
        <strain evidence="2 3">CBS 573.63</strain>
    </source>
</reference>
<feature type="compositionally biased region" description="Basic and acidic residues" evidence="1">
    <location>
        <begin position="502"/>
        <end position="523"/>
    </location>
</feature>